<reference evidence="1 2" key="1">
    <citation type="submission" date="2020-09" db="EMBL/GenBank/DDBJ databases">
        <title>De no assembly of potato wild relative species, Solanum commersonii.</title>
        <authorList>
            <person name="Cho K."/>
        </authorList>
    </citation>
    <scope>NUCLEOTIDE SEQUENCE [LARGE SCALE GENOMIC DNA]</scope>
    <source>
        <strain evidence="1">LZ3.2</strain>
        <tissue evidence="1">Leaf</tissue>
    </source>
</reference>
<proteinExistence type="predicted"/>
<gene>
    <name evidence="1" type="ORF">H5410_031312</name>
</gene>
<name>A0A9J5YLX8_SOLCO</name>
<protein>
    <submittedName>
        <fullName evidence="1">Uncharacterized protein</fullName>
    </submittedName>
</protein>
<sequence>MTNVIATVKLEEGVGDNITDEQQSQVGEALDTCAKSSCTSAIRDNVVKCHCLDLNFLPPKEEDEDDEGYCN</sequence>
<dbReference type="EMBL" id="JACXVP010000006">
    <property type="protein sequence ID" value="KAG5599942.1"/>
    <property type="molecule type" value="Genomic_DNA"/>
</dbReference>
<dbReference type="OrthoDB" id="1315607at2759"/>
<dbReference type="AlphaFoldDB" id="A0A9J5YLX8"/>
<organism evidence="1 2">
    <name type="scientific">Solanum commersonii</name>
    <name type="common">Commerson's wild potato</name>
    <name type="synonym">Commerson's nightshade</name>
    <dbReference type="NCBI Taxonomy" id="4109"/>
    <lineage>
        <taxon>Eukaryota</taxon>
        <taxon>Viridiplantae</taxon>
        <taxon>Streptophyta</taxon>
        <taxon>Embryophyta</taxon>
        <taxon>Tracheophyta</taxon>
        <taxon>Spermatophyta</taxon>
        <taxon>Magnoliopsida</taxon>
        <taxon>eudicotyledons</taxon>
        <taxon>Gunneridae</taxon>
        <taxon>Pentapetalae</taxon>
        <taxon>asterids</taxon>
        <taxon>lamiids</taxon>
        <taxon>Solanales</taxon>
        <taxon>Solanaceae</taxon>
        <taxon>Solanoideae</taxon>
        <taxon>Solaneae</taxon>
        <taxon>Solanum</taxon>
    </lineage>
</organism>
<evidence type="ECO:0000313" key="2">
    <source>
        <dbReference type="Proteomes" id="UP000824120"/>
    </source>
</evidence>
<accession>A0A9J5YLX8</accession>
<evidence type="ECO:0000313" key="1">
    <source>
        <dbReference type="EMBL" id="KAG5599942.1"/>
    </source>
</evidence>
<comment type="caution">
    <text evidence="1">The sequence shown here is derived from an EMBL/GenBank/DDBJ whole genome shotgun (WGS) entry which is preliminary data.</text>
</comment>
<dbReference type="Proteomes" id="UP000824120">
    <property type="component" value="Chromosome 6"/>
</dbReference>
<keyword evidence="2" id="KW-1185">Reference proteome</keyword>